<dbReference type="InterPro" id="IPR006311">
    <property type="entry name" value="TAT_signal"/>
</dbReference>
<proteinExistence type="predicted"/>
<evidence type="ECO:0000259" key="3">
    <source>
        <dbReference type="Pfam" id="PF02608"/>
    </source>
</evidence>
<evidence type="ECO:0000256" key="1">
    <source>
        <dbReference type="ARBA" id="ARBA00022729"/>
    </source>
</evidence>
<accession>A0A7W6RZH9</accession>
<dbReference type="InterPro" id="IPR003760">
    <property type="entry name" value="PnrA-like"/>
</dbReference>
<dbReference type="PANTHER" id="PTHR43208:SF1">
    <property type="entry name" value="ABC TRANSPORTER SUBSTRATE-BINDING PROTEIN"/>
    <property type="match status" value="1"/>
</dbReference>
<reference evidence="4 5" key="1">
    <citation type="submission" date="2020-08" db="EMBL/GenBank/DDBJ databases">
        <title>Genome sequencing of Purple Non-Sulfur Bacteria from various extreme environments.</title>
        <authorList>
            <person name="Mayer M."/>
        </authorList>
    </citation>
    <scope>NUCLEOTIDE SEQUENCE [LARGE SCALE GENOMIC DNA]</scope>
    <source>
        <strain evidence="4 5">JA135</strain>
    </source>
</reference>
<keyword evidence="5" id="KW-1185">Reference proteome</keyword>
<dbReference type="AlphaFoldDB" id="A0A7W6RZH9"/>
<keyword evidence="4" id="KW-0813">Transport</keyword>
<sequence length="371" mass="39482">MPQTHRSTAAGLSRRALGAAVAAGVGLAALGAPALAADDPLKVGFIYVGPVGDFGWSYQHDQGRQAIEAEFGDRVETTYVESVPEGADAERVLTQLAAGGHDLIFATSFGFMNATLKVARRYPDVVFEHATGYKRADNVSTYAARFYEGRYVIGVIAGLMTETDTIGYVGAVPIPEVVRGINAFTQGLRSVNPDATVKVIWVNSWYDPGKEREAAETLVAQGADILTQHTDSPAPVQVAAEKGIYAFGQATDMRQFGPDAHLTAIVDDWSGYYVARTRAVMEGTWESTDTWGGLASGMVAISDYNDALPADVIEAAEAARTAIEAGELHPLAGPLKNQAGEVMIPEGEAPSDEQLLSMDWFVEGVQGQVPK</sequence>
<evidence type="ECO:0000256" key="2">
    <source>
        <dbReference type="SAM" id="SignalP"/>
    </source>
</evidence>
<organism evidence="4 5">
    <name type="scientific">Roseospira goensis</name>
    <dbReference type="NCBI Taxonomy" id="391922"/>
    <lineage>
        <taxon>Bacteria</taxon>
        <taxon>Pseudomonadati</taxon>
        <taxon>Pseudomonadota</taxon>
        <taxon>Alphaproteobacteria</taxon>
        <taxon>Rhodospirillales</taxon>
        <taxon>Rhodospirillaceae</taxon>
        <taxon>Roseospira</taxon>
    </lineage>
</organism>
<feature type="domain" description="ABC transporter substrate-binding protein PnrA-like" evidence="3">
    <location>
        <begin position="42"/>
        <end position="315"/>
    </location>
</feature>
<gene>
    <name evidence="4" type="ORF">GGD88_001841</name>
</gene>
<dbReference type="PROSITE" id="PS51318">
    <property type="entry name" value="TAT"/>
    <property type="match status" value="1"/>
</dbReference>
<evidence type="ECO:0000313" key="5">
    <source>
        <dbReference type="Proteomes" id="UP000555728"/>
    </source>
</evidence>
<feature type="signal peptide" evidence="2">
    <location>
        <begin position="1"/>
        <end position="36"/>
    </location>
</feature>
<dbReference type="Pfam" id="PF02608">
    <property type="entry name" value="Bmp"/>
    <property type="match status" value="1"/>
</dbReference>
<dbReference type="EMBL" id="JACIGI010000012">
    <property type="protein sequence ID" value="MBB4286116.1"/>
    <property type="molecule type" value="Genomic_DNA"/>
</dbReference>
<dbReference type="CDD" id="cd19963">
    <property type="entry name" value="PBP1_BMP-like"/>
    <property type="match status" value="1"/>
</dbReference>
<evidence type="ECO:0000313" key="4">
    <source>
        <dbReference type="EMBL" id="MBB4286116.1"/>
    </source>
</evidence>
<dbReference type="Proteomes" id="UP000555728">
    <property type="component" value="Unassembled WGS sequence"/>
</dbReference>
<comment type="caution">
    <text evidence="4">The sequence shown here is derived from an EMBL/GenBank/DDBJ whole genome shotgun (WGS) entry which is preliminary data.</text>
</comment>
<protein>
    <submittedName>
        <fullName evidence="4">Simple sugar transport system substrate-binding protein</fullName>
    </submittedName>
</protein>
<dbReference type="RefSeq" id="WP_184434471.1">
    <property type="nucleotide sequence ID" value="NZ_JACIGI010000012.1"/>
</dbReference>
<dbReference type="InterPro" id="IPR052910">
    <property type="entry name" value="ABC-Purine-Binding"/>
</dbReference>
<keyword evidence="1 2" id="KW-0732">Signal</keyword>
<feature type="chain" id="PRO_5031053715" evidence="2">
    <location>
        <begin position="37"/>
        <end position="371"/>
    </location>
</feature>
<dbReference type="GO" id="GO:0005886">
    <property type="term" value="C:plasma membrane"/>
    <property type="evidence" value="ECO:0007669"/>
    <property type="project" value="InterPro"/>
</dbReference>
<dbReference type="PANTHER" id="PTHR43208">
    <property type="entry name" value="ABC TRANSPORTER SUBSTRATE-BINDING PROTEIN"/>
    <property type="match status" value="1"/>
</dbReference>
<dbReference type="Gene3D" id="3.40.50.2300">
    <property type="match status" value="2"/>
</dbReference>
<name>A0A7W6RZH9_9PROT</name>
<keyword evidence="4" id="KW-0762">Sugar transport</keyword>